<feature type="chain" id="PRO_5002818434" description="trypsin" evidence="13">
    <location>
        <begin position="19"/>
        <end position="259"/>
    </location>
</feature>
<organism evidence="15 16">
    <name type="scientific">Drosophila willistoni</name>
    <name type="common">Fruit fly</name>
    <dbReference type="NCBI Taxonomy" id="7260"/>
    <lineage>
        <taxon>Eukaryota</taxon>
        <taxon>Metazoa</taxon>
        <taxon>Ecdysozoa</taxon>
        <taxon>Arthropoda</taxon>
        <taxon>Hexapoda</taxon>
        <taxon>Insecta</taxon>
        <taxon>Pterygota</taxon>
        <taxon>Neoptera</taxon>
        <taxon>Endopterygota</taxon>
        <taxon>Diptera</taxon>
        <taxon>Brachycera</taxon>
        <taxon>Muscomorpha</taxon>
        <taxon>Ephydroidea</taxon>
        <taxon>Drosophilidae</taxon>
        <taxon>Drosophila</taxon>
        <taxon>Sophophora</taxon>
    </lineage>
</organism>
<dbReference type="InterPro" id="IPR033116">
    <property type="entry name" value="TRYPSIN_SER"/>
</dbReference>
<accession>B4MP37</accession>
<keyword evidence="7 12" id="KW-0720">Serine protease</keyword>
<dbReference type="PANTHER" id="PTHR24276:SF91">
    <property type="entry name" value="AT26814P-RELATED"/>
    <property type="match status" value="1"/>
</dbReference>
<dbReference type="AlphaFoldDB" id="B4MP37"/>
<keyword evidence="3" id="KW-0964">Secreted</keyword>
<proteinExistence type="inferred from homology"/>
<dbReference type="PhylomeDB" id="B4MP37"/>
<dbReference type="PRINTS" id="PR00722">
    <property type="entry name" value="CHYMOTRYPSIN"/>
</dbReference>
<dbReference type="InterPro" id="IPR001314">
    <property type="entry name" value="Peptidase_S1A"/>
</dbReference>
<evidence type="ECO:0000256" key="6">
    <source>
        <dbReference type="ARBA" id="ARBA00022801"/>
    </source>
</evidence>
<evidence type="ECO:0000313" key="16">
    <source>
        <dbReference type="Proteomes" id="UP000007798"/>
    </source>
</evidence>
<dbReference type="PANTHER" id="PTHR24276">
    <property type="entry name" value="POLYSERASE-RELATED"/>
    <property type="match status" value="1"/>
</dbReference>
<dbReference type="OMA" id="GTGCARE"/>
<dbReference type="FunCoup" id="B4MP37">
    <property type="interactions" value="62"/>
</dbReference>
<dbReference type="Pfam" id="PF00089">
    <property type="entry name" value="Trypsin"/>
    <property type="match status" value="1"/>
</dbReference>
<dbReference type="EC" id="3.4.21.4" evidence="11"/>
<dbReference type="InterPro" id="IPR009003">
    <property type="entry name" value="Peptidase_S1_PA"/>
</dbReference>
<sequence length="259" mass="28300">MLRVLIAICLVGFSLSHAVPMPDGRIVGGQDADIRDYPHQISMRYNGNHRCGGSIITRNIIVSAAHCVNTLTGPSNLTIVAGSTTLSEKNQEFPVIKFIVHSNYRVYNNDYDVALLIVNGDFEFSEYIQPIQLAQERPEHGAIVTVTGWGTLEEGGYIPNILQQVDVNVVDNSECKGTYSILLTSRMMCAAVTEGGKDACQGDSGGPLIYNNELLGIVSWGYGCARESVPGVYASVPELRNWILETRDQFADVGIIEFL</sequence>
<comment type="similarity">
    <text evidence="2">Belongs to the peptidase S1 family.</text>
</comment>
<evidence type="ECO:0000256" key="5">
    <source>
        <dbReference type="ARBA" id="ARBA00022729"/>
    </source>
</evidence>
<dbReference type="MEROPS" id="S01.A87"/>
<feature type="signal peptide" evidence="13">
    <location>
        <begin position="1"/>
        <end position="18"/>
    </location>
</feature>
<dbReference type="SMART" id="SM00020">
    <property type="entry name" value="Tryp_SPc"/>
    <property type="match status" value="1"/>
</dbReference>
<dbReference type="InterPro" id="IPR001254">
    <property type="entry name" value="Trypsin_dom"/>
</dbReference>
<dbReference type="PROSITE" id="PS00134">
    <property type="entry name" value="TRYPSIN_HIS"/>
    <property type="match status" value="1"/>
</dbReference>
<dbReference type="InterPro" id="IPR043504">
    <property type="entry name" value="Peptidase_S1_PA_chymotrypsin"/>
</dbReference>
<evidence type="ECO:0000259" key="14">
    <source>
        <dbReference type="PROSITE" id="PS50240"/>
    </source>
</evidence>
<dbReference type="PROSITE" id="PS00135">
    <property type="entry name" value="TRYPSIN_SER"/>
    <property type="match status" value="1"/>
</dbReference>
<dbReference type="InterPro" id="IPR050430">
    <property type="entry name" value="Peptidase_S1"/>
</dbReference>
<comment type="catalytic activity">
    <reaction evidence="10">
        <text>Preferential cleavage: Arg-|-Xaa, Lys-|-Xaa.</text>
        <dbReference type="EC" id="3.4.21.4"/>
    </reaction>
</comment>
<gene>
    <name evidence="15" type="primary">Dwil\GK19691</name>
    <name evidence="15" type="ORF">Dwil_GK19691</name>
</gene>
<keyword evidence="6 12" id="KW-0378">Hydrolase</keyword>
<keyword evidence="9" id="KW-1015">Disulfide bond</keyword>
<keyword evidence="8" id="KW-0865">Zymogen</keyword>
<dbReference type="HOGENOM" id="CLU_006842_7_1_1"/>
<evidence type="ECO:0000256" key="7">
    <source>
        <dbReference type="ARBA" id="ARBA00022825"/>
    </source>
</evidence>
<evidence type="ECO:0000256" key="9">
    <source>
        <dbReference type="ARBA" id="ARBA00023157"/>
    </source>
</evidence>
<dbReference type="eggNOG" id="KOG3627">
    <property type="taxonomic scope" value="Eukaryota"/>
</dbReference>
<evidence type="ECO:0000256" key="12">
    <source>
        <dbReference type="RuleBase" id="RU363034"/>
    </source>
</evidence>
<keyword evidence="5 13" id="KW-0732">Signal</keyword>
<dbReference type="PROSITE" id="PS50240">
    <property type="entry name" value="TRYPSIN_DOM"/>
    <property type="match status" value="1"/>
</dbReference>
<keyword evidence="4 12" id="KW-0645">Protease</keyword>
<evidence type="ECO:0000256" key="1">
    <source>
        <dbReference type="ARBA" id="ARBA00004239"/>
    </source>
</evidence>
<evidence type="ECO:0000256" key="3">
    <source>
        <dbReference type="ARBA" id="ARBA00022525"/>
    </source>
</evidence>
<dbReference type="OrthoDB" id="10059102at2759"/>
<evidence type="ECO:0000256" key="11">
    <source>
        <dbReference type="ARBA" id="ARBA00038868"/>
    </source>
</evidence>
<dbReference type="KEGG" id="dwi:6639680"/>
<comment type="subcellular location">
    <subcellularLocation>
        <location evidence="1">Secreted</location>
        <location evidence="1">Extracellular space</location>
    </subcellularLocation>
</comment>
<dbReference type="GO" id="GO:0004252">
    <property type="term" value="F:serine-type endopeptidase activity"/>
    <property type="evidence" value="ECO:0007669"/>
    <property type="project" value="UniProtKB-EC"/>
</dbReference>
<reference evidence="15 16" key="1">
    <citation type="journal article" date="2007" name="Nature">
        <title>Evolution of genes and genomes on the Drosophila phylogeny.</title>
        <authorList>
            <consortium name="Drosophila 12 Genomes Consortium"/>
            <person name="Clark A.G."/>
            <person name="Eisen M.B."/>
            <person name="Smith D.R."/>
            <person name="Bergman C.M."/>
            <person name="Oliver B."/>
            <person name="Markow T.A."/>
            <person name="Kaufman T.C."/>
            <person name="Kellis M."/>
            <person name="Gelbart W."/>
            <person name="Iyer V.N."/>
            <person name="Pollard D.A."/>
            <person name="Sackton T.B."/>
            <person name="Larracuente A.M."/>
            <person name="Singh N.D."/>
            <person name="Abad J.P."/>
            <person name="Abt D.N."/>
            <person name="Adryan B."/>
            <person name="Aguade M."/>
            <person name="Akashi H."/>
            <person name="Anderson W.W."/>
            <person name="Aquadro C.F."/>
            <person name="Ardell D.H."/>
            <person name="Arguello R."/>
            <person name="Artieri C.G."/>
            <person name="Barbash D.A."/>
            <person name="Barker D."/>
            <person name="Barsanti P."/>
            <person name="Batterham P."/>
            <person name="Batzoglou S."/>
            <person name="Begun D."/>
            <person name="Bhutkar A."/>
            <person name="Blanco E."/>
            <person name="Bosak S.A."/>
            <person name="Bradley R.K."/>
            <person name="Brand A.D."/>
            <person name="Brent M.R."/>
            <person name="Brooks A.N."/>
            <person name="Brown R.H."/>
            <person name="Butlin R.K."/>
            <person name="Caggese C."/>
            <person name="Calvi B.R."/>
            <person name="Bernardo de Carvalho A."/>
            <person name="Caspi A."/>
            <person name="Castrezana S."/>
            <person name="Celniker S.E."/>
            <person name="Chang J.L."/>
            <person name="Chapple C."/>
            <person name="Chatterji S."/>
            <person name="Chinwalla A."/>
            <person name="Civetta A."/>
            <person name="Clifton S.W."/>
            <person name="Comeron J.M."/>
            <person name="Costello J.C."/>
            <person name="Coyne J.A."/>
            <person name="Daub J."/>
            <person name="David R.G."/>
            <person name="Delcher A.L."/>
            <person name="Delehaunty K."/>
            <person name="Do C.B."/>
            <person name="Ebling H."/>
            <person name="Edwards K."/>
            <person name="Eickbush T."/>
            <person name="Evans J.D."/>
            <person name="Filipski A."/>
            <person name="Findeiss S."/>
            <person name="Freyhult E."/>
            <person name="Fulton L."/>
            <person name="Fulton R."/>
            <person name="Garcia A.C."/>
            <person name="Gardiner A."/>
            <person name="Garfield D.A."/>
            <person name="Garvin B.E."/>
            <person name="Gibson G."/>
            <person name="Gilbert D."/>
            <person name="Gnerre S."/>
            <person name="Godfrey J."/>
            <person name="Good R."/>
            <person name="Gotea V."/>
            <person name="Gravely B."/>
            <person name="Greenberg A.J."/>
            <person name="Griffiths-Jones S."/>
            <person name="Gross S."/>
            <person name="Guigo R."/>
            <person name="Gustafson E.A."/>
            <person name="Haerty W."/>
            <person name="Hahn M.W."/>
            <person name="Halligan D.L."/>
            <person name="Halpern A.L."/>
            <person name="Halter G.M."/>
            <person name="Han M.V."/>
            <person name="Heger A."/>
            <person name="Hillier L."/>
            <person name="Hinrichs A.S."/>
            <person name="Holmes I."/>
            <person name="Hoskins R.A."/>
            <person name="Hubisz M.J."/>
            <person name="Hultmark D."/>
            <person name="Huntley M.A."/>
            <person name="Jaffe D.B."/>
            <person name="Jagadeeshan S."/>
            <person name="Jeck W.R."/>
            <person name="Johnson J."/>
            <person name="Jones C.D."/>
            <person name="Jordan W.C."/>
            <person name="Karpen G.H."/>
            <person name="Kataoka E."/>
            <person name="Keightley P.D."/>
            <person name="Kheradpour P."/>
            <person name="Kirkness E.F."/>
            <person name="Koerich L.B."/>
            <person name="Kristiansen K."/>
            <person name="Kudrna D."/>
            <person name="Kulathinal R.J."/>
            <person name="Kumar S."/>
            <person name="Kwok R."/>
            <person name="Lander E."/>
            <person name="Langley C.H."/>
            <person name="Lapoint R."/>
            <person name="Lazzaro B.P."/>
            <person name="Lee S.J."/>
            <person name="Levesque L."/>
            <person name="Li R."/>
            <person name="Lin C.F."/>
            <person name="Lin M.F."/>
            <person name="Lindblad-Toh K."/>
            <person name="Llopart A."/>
            <person name="Long M."/>
            <person name="Low L."/>
            <person name="Lozovsky E."/>
            <person name="Lu J."/>
            <person name="Luo M."/>
            <person name="Machado C.A."/>
            <person name="Makalowski W."/>
            <person name="Marzo M."/>
            <person name="Matsuda M."/>
            <person name="Matzkin L."/>
            <person name="McAllister B."/>
            <person name="McBride C.S."/>
            <person name="McKernan B."/>
            <person name="McKernan K."/>
            <person name="Mendez-Lago M."/>
            <person name="Minx P."/>
            <person name="Mollenhauer M.U."/>
            <person name="Montooth K."/>
            <person name="Mount S.M."/>
            <person name="Mu X."/>
            <person name="Myers E."/>
            <person name="Negre B."/>
            <person name="Newfeld S."/>
            <person name="Nielsen R."/>
            <person name="Noor M.A."/>
            <person name="O'Grady P."/>
            <person name="Pachter L."/>
            <person name="Papaceit M."/>
            <person name="Parisi M.J."/>
            <person name="Parisi M."/>
            <person name="Parts L."/>
            <person name="Pedersen J.S."/>
            <person name="Pesole G."/>
            <person name="Phillippy A.M."/>
            <person name="Ponting C.P."/>
            <person name="Pop M."/>
            <person name="Porcelli D."/>
            <person name="Powell J.R."/>
            <person name="Prohaska S."/>
            <person name="Pruitt K."/>
            <person name="Puig M."/>
            <person name="Quesneville H."/>
            <person name="Ram K.R."/>
            <person name="Rand D."/>
            <person name="Rasmussen M.D."/>
            <person name="Reed L.K."/>
            <person name="Reenan R."/>
            <person name="Reily A."/>
            <person name="Remington K.A."/>
            <person name="Rieger T.T."/>
            <person name="Ritchie M.G."/>
            <person name="Robin C."/>
            <person name="Rogers Y.H."/>
            <person name="Rohde C."/>
            <person name="Rozas J."/>
            <person name="Rubenfield M.J."/>
            <person name="Ruiz A."/>
            <person name="Russo S."/>
            <person name="Salzberg S.L."/>
            <person name="Sanchez-Gracia A."/>
            <person name="Saranga D.J."/>
            <person name="Sato H."/>
            <person name="Schaeffer S.W."/>
            <person name="Schatz M.C."/>
            <person name="Schlenke T."/>
            <person name="Schwartz R."/>
            <person name="Segarra C."/>
            <person name="Singh R.S."/>
            <person name="Sirot L."/>
            <person name="Sirota M."/>
            <person name="Sisneros N.B."/>
            <person name="Smith C.D."/>
            <person name="Smith T.F."/>
            <person name="Spieth J."/>
            <person name="Stage D.E."/>
            <person name="Stark A."/>
            <person name="Stephan W."/>
            <person name="Strausberg R.L."/>
            <person name="Strempel S."/>
            <person name="Sturgill D."/>
            <person name="Sutton G."/>
            <person name="Sutton G.G."/>
            <person name="Tao W."/>
            <person name="Teichmann S."/>
            <person name="Tobari Y.N."/>
            <person name="Tomimura Y."/>
            <person name="Tsolas J.M."/>
            <person name="Valente V.L."/>
            <person name="Venter E."/>
            <person name="Venter J.C."/>
            <person name="Vicario S."/>
            <person name="Vieira F.G."/>
            <person name="Vilella A.J."/>
            <person name="Villasante A."/>
            <person name="Walenz B."/>
            <person name="Wang J."/>
            <person name="Wasserman M."/>
            <person name="Watts T."/>
            <person name="Wilson D."/>
            <person name="Wilson R.K."/>
            <person name="Wing R.A."/>
            <person name="Wolfner M.F."/>
            <person name="Wong A."/>
            <person name="Wong G.K."/>
            <person name="Wu C.I."/>
            <person name="Wu G."/>
            <person name="Yamamoto D."/>
            <person name="Yang H.P."/>
            <person name="Yang S.P."/>
            <person name="Yorke J.A."/>
            <person name="Yoshida K."/>
            <person name="Zdobnov E."/>
            <person name="Zhang P."/>
            <person name="Zhang Y."/>
            <person name="Zimin A.V."/>
            <person name="Baldwin J."/>
            <person name="Abdouelleil A."/>
            <person name="Abdulkadir J."/>
            <person name="Abebe A."/>
            <person name="Abera B."/>
            <person name="Abreu J."/>
            <person name="Acer S.C."/>
            <person name="Aftuck L."/>
            <person name="Alexander A."/>
            <person name="An P."/>
            <person name="Anderson E."/>
            <person name="Anderson S."/>
            <person name="Arachi H."/>
            <person name="Azer M."/>
            <person name="Bachantsang P."/>
            <person name="Barry A."/>
            <person name="Bayul T."/>
            <person name="Berlin A."/>
            <person name="Bessette D."/>
            <person name="Bloom T."/>
            <person name="Blye J."/>
            <person name="Boguslavskiy L."/>
            <person name="Bonnet C."/>
            <person name="Boukhgalter B."/>
            <person name="Bourzgui I."/>
            <person name="Brown A."/>
            <person name="Cahill P."/>
            <person name="Channer S."/>
            <person name="Cheshatsang Y."/>
            <person name="Chuda L."/>
            <person name="Citroen M."/>
            <person name="Collymore A."/>
            <person name="Cooke P."/>
            <person name="Costello M."/>
            <person name="D'Aco K."/>
            <person name="Daza R."/>
            <person name="De Haan G."/>
            <person name="DeGray S."/>
            <person name="DeMaso C."/>
            <person name="Dhargay N."/>
            <person name="Dooley K."/>
            <person name="Dooley E."/>
            <person name="Doricent M."/>
            <person name="Dorje P."/>
            <person name="Dorjee K."/>
            <person name="Dupes A."/>
            <person name="Elong R."/>
            <person name="Falk J."/>
            <person name="Farina A."/>
            <person name="Faro S."/>
            <person name="Ferguson D."/>
            <person name="Fisher S."/>
            <person name="Foley C.D."/>
            <person name="Franke A."/>
            <person name="Friedrich D."/>
            <person name="Gadbois L."/>
            <person name="Gearin G."/>
            <person name="Gearin C.R."/>
            <person name="Giannoukos G."/>
            <person name="Goode T."/>
            <person name="Graham J."/>
            <person name="Grandbois E."/>
            <person name="Grewal S."/>
            <person name="Gyaltsen K."/>
            <person name="Hafez N."/>
            <person name="Hagos B."/>
            <person name="Hall J."/>
            <person name="Henson C."/>
            <person name="Hollinger A."/>
            <person name="Honan T."/>
            <person name="Huard M.D."/>
            <person name="Hughes L."/>
            <person name="Hurhula B."/>
            <person name="Husby M.E."/>
            <person name="Kamat A."/>
            <person name="Kanga B."/>
            <person name="Kashin S."/>
            <person name="Khazanovich D."/>
            <person name="Kisner P."/>
            <person name="Lance K."/>
            <person name="Lara M."/>
            <person name="Lee W."/>
            <person name="Lennon N."/>
            <person name="Letendre F."/>
            <person name="LeVine R."/>
            <person name="Lipovsky A."/>
            <person name="Liu X."/>
            <person name="Liu J."/>
            <person name="Liu S."/>
            <person name="Lokyitsang T."/>
            <person name="Lokyitsang Y."/>
            <person name="Lubonja R."/>
            <person name="Lui A."/>
            <person name="MacDonald P."/>
            <person name="Magnisalis V."/>
            <person name="Maru K."/>
            <person name="Matthews C."/>
            <person name="McCusker W."/>
            <person name="McDonough S."/>
            <person name="Mehta T."/>
            <person name="Meldrim J."/>
            <person name="Meneus L."/>
            <person name="Mihai O."/>
            <person name="Mihalev A."/>
            <person name="Mihova T."/>
            <person name="Mittelman R."/>
            <person name="Mlenga V."/>
            <person name="Montmayeur A."/>
            <person name="Mulrain L."/>
            <person name="Navidi A."/>
            <person name="Naylor J."/>
            <person name="Negash T."/>
            <person name="Nguyen T."/>
            <person name="Nguyen N."/>
            <person name="Nicol R."/>
            <person name="Norbu C."/>
            <person name="Norbu N."/>
            <person name="Novod N."/>
            <person name="O'Neill B."/>
            <person name="Osman S."/>
            <person name="Markiewicz E."/>
            <person name="Oyono O.L."/>
            <person name="Patti C."/>
            <person name="Phunkhang P."/>
            <person name="Pierre F."/>
            <person name="Priest M."/>
            <person name="Raghuraman S."/>
            <person name="Rege F."/>
            <person name="Reyes R."/>
            <person name="Rise C."/>
            <person name="Rogov P."/>
            <person name="Ross K."/>
            <person name="Ryan E."/>
            <person name="Settipalli S."/>
            <person name="Shea T."/>
            <person name="Sherpa N."/>
            <person name="Shi L."/>
            <person name="Shih D."/>
            <person name="Sparrow T."/>
            <person name="Spaulding J."/>
            <person name="Stalker J."/>
            <person name="Stange-Thomann N."/>
            <person name="Stavropoulos S."/>
            <person name="Stone C."/>
            <person name="Strader C."/>
            <person name="Tesfaye S."/>
            <person name="Thomson T."/>
            <person name="Thoulutsang Y."/>
            <person name="Thoulutsang D."/>
            <person name="Topham K."/>
            <person name="Topping I."/>
            <person name="Tsamla T."/>
            <person name="Vassiliev H."/>
            <person name="Vo A."/>
            <person name="Wangchuk T."/>
            <person name="Wangdi T."/>
            <person name="Weiand M."/>
            <person name="Wilkinson J."/>
            <person name="Wilson A."/>
            <person name="Yadav S."/>
            <person name="Young G."/>
            <person name="Yu Q."/>
            <person name="Zembek L."/>
            <person name="Zhong D."/>
            <person name="Zimmer A."/>
            <person name="Zwirko Z."/>
            <person name="Jaffe D.B."/>
            <person name="Alvarez P."/>
            <person name="Brockman W."/>
            <person name="Butler J."/>
            <person name="Chin C."/>
            <person name="Gnerre S."/>
            <person name="Grabherr M."/>
            <person name="Kleber M."/>
            <person name="Mauceli E."/>
            <person name="MacCallum I."/>
        </authorList>
    </citation>
    <scope>NUCLEOTIDE SEQUENCE [LARGE SCALE GENOMIC DNA]</scope>
    <source>
        <strain evidence="16">Tucson 14030-0811.24</strain>
    </source>
</reference>
<dbReference type="FunFam" id="2.40.10.10:FF:000077">
    <property type="entry name" value="Predicted protein"/>
    <property type="match status" value="1"/>
</dbReference>
<evidence type="ECO:0000256" key="2">
    <source>
        <dbReference type="ARBA" id="ARBA00007664"/>
    </source>
</evidence>
<evidence type="ECO:0000256" key="8">
    <source>
        <dbReference type="ARBA" id="ARBA00023145"/>
    </source>
</evidence>
<feature type="domain" description="Peptidase S1" evidence="14">
    <location>
        <begin position="26"/>
        <end position="248"/>
    </location>
</feature>
<dbReference type="SUPFAM" id="SSF50494">
    <property type="entry name" value="Trypsin-like serine proteases"/>
    <property type="match status" value="1"/>
</dbReference>
<dbReference type="GO" id="GO:0006508">
    <property type="term" value="P:proteolysis"/>
    <property type="evidence" value="ECO:0007669"/>
    <property type="project" value="UniProtKB-KW"/>
</dbReference>
<dbReference type="InterPro" id="IPR018114">
    <property type="entry name" value="TRYPSIN_HIS"/>
</dbReference>
<evidence type="ECO:0000256" key="13">
    <source>
        <dbReference type="SAM" id="SignalP"/>
    </source>
</evidence>
<keyword evidence="16" id="KW-1185">Reference proteome</keyword>
<dbReference type="SMR" id="B4MP37"/>
<evidence type="ECO:0000256" key="4">
    <source>
        <dbReference type="ARBA" id="ARBA00022670"/>
    </source>
</evidence>
<dbReference type="CDD" id="cd00190">
    <property type="entry name" value="Tryp_SPc"/>
    <property type="match status" value="1"/>
</dbReference>
<protein>
    <recommendedName>
        <fullName evidence="11">trypsin</fullName>
        <ecNumber evidence="11">3.4.21.4</ecNumber>
    </recommendedName>
</protein>
<evidence type="ECO:0000313" key="15">
    <source>
        <dbReference type="EMBL" id="EDW73876.1"/>
    </source>
</evidence>
<dbReference type="STRING" id="7260.B4MP37"/>
<dbReference type="Proteomes" id="UP000007798">
    <property type="component" value="Unassembled WGS sequence"/>
</dbReference>
<name>B4MP37_DROWI</name>
<dbReference type="EMBL" id="CH963848">
    <property type="protein sequence ID" value="EDW73876.1"/>
    <property type="molecule type" value="Genomic_DNA"/>
</dbReference>
<dbReference type="InParanoid" id="B4MP37"/>
<dbReference type="GO" id="GO:0005576">
    <property type="term" value="C:extracellular region"/>
    <property type="evidence" value="ECO:0007669"/>
    <property type="project" value="UniProtKB-SubCell"/>
</dbReference>
<evidence type="ECO:0000256" key="10">
    <source>
        <dbReference type="ARBA" id="ARBA00036320"/>
    </source>
</evidence>
<dbReference type="Gene3D" id="2.40.10.10">
    <property type="entry name" value="Trypsin-like serine proteases"/>
    <property type="match status" value="1"/>
</dbReference>